<dbReference type="AlphaFoldDB" id="A0A5B9MCZ3"/>
<keyword evidence="5" id="KW-1185">Reference proteome</keyword>
<protein>
    <submittedName>
        <fullName evidence="4">Regulatory protein BlaR1</fullName>
    </submittedName>
</protein>
<dbReference type="CDD" id="cd07341">
    <property type="entry name" value="M56_BlaR1_MecR1_like"/>
    <property type="match status" value="1"/>
</dbReference>
<feature type="transmembrane region" description="Helical" evidence="2">
    <location>
        <begin position="20"/>
        <end position="39"/>
    </location>
</feature>
<keyword evidence="2" id="KW-0812">Transmembrane</keyword>
<dbReference type="InterPro" id="IPR052173">
    <property type="entry name" value="Beta-lactam_resp_regulator"/>
</dbReference>
<evidence type="ECO:0000256" key="1">
    <source>
        <dbReference type="SAM" id="MobiDB-lite"/>
    </source>
</evidence>
<sequence>MSGWIWQWIDFGHAHPEMSKLAAGITHAALIVFLAWGIERIARHRPSSFRHSIWACAFCALVLLVPQALVSFPLRIPIRMSRVTDPVNSPSAVSLDVTMDLVSESETAAMDGGVDDTALDASGVEAVATAFVPEVKPASALRSPPTIQTPPTRSRFSLASTGILIYALGVALWLARILRSWVRLRRIAREASRFPDADTELVQTCMSRIGLEKMPDCRVSSAISSPLTFGMMHPVILVPRQFESFTADQRRHCLLHEMAHVVRRDAWWNWVAEITAAVYWFHPCVHWARIQLRRSREDAADDAVMRTGERPASYSRSLLEISQQIAGKMANPSVAIHSGTNLEQRIRRIVAPTLRLDQQPRWAVALLAAGFVSIAAISFSVESVVAQKPPLPNRTAETDRTSPPGNTSTPENLTAASTVVEPAEKETASVNEAGLFDRFRTANRFQPKTEATKRIEIQFQGQVVDDIGPVAGAVVLIREFVPSPNPNGNHTDPPIVARTMTDSAGRYEVDGVPIARLKSPVRARWEILVADRDGRLGLGAYALTSFTLRQPRPWNASVDIQLPGPESVTGRVIESDGNSLADVRVAVKEITVPESVRGDAGPFMDPERASLPKQPHRFSFPTDRIHLSAITAGDGQFTFRVPENASLVLGLKRAEFFPRLARLSAPGSPQASRLSGGMIELVSPATIPLRRLLEVPLSIRNPEGDPVKEFTLVALPSEGNAPTQRLQVTPDGTLRTTAEFLRSVAGPDGHVRLIATFPFDSGLVHLAQSVPAETIITEKGLQWNAQRGRQASGRVVVSDSGAGIGGVEVCWHQQPDRIEASPLSCQSDGQGRWQMVVPNERGFLSVIGSIAGMDLLTFDAFNEDTSETQRLTQRVASGAVGSALTVPDFHVDRIPPRIVTVVDSSGAAVPEVWVHSEHVETIQRNGKVYHLPQRLARPERTDADGRCSLVLNRTQWQHGSIKVIEYNDEDAEPSPAFIGAVKEITPDPGAPIKLVLREPWIVTGRVLIDGQPARGLQIGLTTRMIRSNDFGLFKTDTVTFDGDGNFELKGIAGPEYSVAVRKVSGDTPTYYYWQTPIAEVAPGRYSVGTLSIASDQLKTHQQLYDERYRNVAPNPGANE</sequence>
<feature type="region of interest" description="Disordered" evidence="1">
    <location>
        <begin position="390"/>
        <end position="415"/>
    </location>
</feature>
<feature type="transmembrane region" description="Helical" evidence="2">
    <location>
        <begin position="156"/>
        <end position="175"/>
    </location>
</feature>
<dbReference type="PANTHER" id="PTHR34978">
    <property type="entry name" value="POSSIBLE SENSOR-TRANSDUCER PROTEIN BLAR"/>
    <property type="match status" value="1"/>
</dbReference>
<accession>A0A5B9MCZ3</accession>
<evidence type="ECO:0000256" key="2">
    <source>
        <dbReference type="SAM" id="Phobius"/>
    </source>
</evidence>
<evidence type="ECO:0000313" key="5">
    <source>
        <dbReference type="Proteomes" id="UP000321353"/>
    </source>
</evidence>
<feature type="domain" description="Peptidase M56" evidence="3">
    <location>
        <begin position="27"/>
        <end position="347"/>
    </location>
</feature>
<dbReference type="PANTHER" id="PTHR34978:SF3">
    <property type="entry name" value="SLR0241 PROTEIN"/>
    <property type="match status" value="1"/>
</dbReference>
<keyword evidence="2" id="KW-0472">Membrane</keyword>
<proteinExistence type="predicted"/>
<evidence type="ECO:0000259" key="3">
    <source>
        <dbReference type="Pfam" id="PF05569"/>
    </source>
</evidence>
<feature type="compositionally biased region" description="Polar residues" evidence="1">
    <location>
        <begin position="401"/>
        <end position="415"/>
    </location>
</feature>
<gene>
    <name evidence="4" type="primary">blaR1_3</name>
    <name evidence="4" type="ORF">Mal15_24410</name>
</gene>
<name>A0A5B9MCZ3_9BACT</name>
<dbReference type="Pfam" id="PF05569">
    <property type="entry name" value="Peptidase_M56"/>
    <property type="match status" value="1"/>
</dbReference>
<evidence type="ECO:0000313" key="4">
    <source>
        <dbReference type="EMBL" id="QEF98389.1"/>
    </source>
</evidence>
<dbReference type="RefSeq" id="WP_147867923.1">
    <property type="nucleotide sequence ID" value="NZ_CP036264.1"/>
</dbReference>
<keyword evidence="2" id="KW-1133">Transmembrane helix</keyword>
<feature type="transmembrane region" description="Helical" evidence="2">
    <location>
        <begin position="51"/>
        <end position="72"/>
    </location>
</feature>
<reference evidence="4 5" key="1">
    <citation type="submission" date="2019-02" db="EMBL/GenBank/DDBJ databases">
        <title>Planctomycetal bacteria perform biofilm scaping via a novel small molecule.</title>
        <authorList>
            <person name="Jeske O."/>
            <person name="Boedeker C."/>
            <person name="Wiegand S."/>
            <person name="Breitling P."/>
            <person name="Kallscheuer N."/>
            <person name="Jogler M."/>
            <person name="Rohde M."/>
            <person name="Petersen J."/>
            <person name="Medema M.H."/>
            <person name="Surup F."/>
            <person name="Jogler C."/>
        </authorList>
    </citation>
    <scope>NUCLEOTIDE SEQUENCE [LARGE SCALE GENOMIC DNA]</scope>
    <source>
        <strain evidence="4 5">Mal15</strain>
    </source>
</reference>
<dbReference type="KEGG" id="smam:Mal15_24410"/>
<organism evidence="4 5">
    <name type="scientific">Stieleria maiorica</name>
    <dbReference type="NCBI Taxonomy" id="2795974"/>
    <lineage>
        <taxon>Bacteria</taxon>
        <taxon>Pseudomonadati</taxon>
        <taxon>Planctomycetota</taxon>
        <taxon>Planctomycetia</taxon>
        <taxon>Pirellulales</taxon>
        <taxon>Pirellulaceae</taxon>
        <taxon>Stieleria</taxon>
    </lineage>
</organism>
<dbReference type="EMBL" id="CP036264">
    <property type="protein sequence ID" value="QEF98389.1"/>
    <property type="molecule type" value="Genomic_DNA"/>
</dbReference>
<dbReference type="Proteomes" id="UP000321353">
    <property type="component" value="Chromosome"/>
</dbReference>
<dbReference type="InterPro" id="IPR008756">
    <property type="entry name" value="Peptidase_M56"/>
</dbReference>